<dbReference type="GO" id="GO:0051083">
    <property type="term" value="P:'de novo' cotranslational protein folding"/>
    <property type="evidence" value="ECO:0007669"/>
    <property type="project" value="TreeGrafter"/>
</dbReference>
<dbReference type="SUPFAM" id="SSF109998">
    <property type="entry name" value="Triger factor/SurA peptide-binding domain-like"/>
    <property type="match status" value="1"/>
</dbReference>
<dbReference type="Pfam" id="PF05698">
    <property type="entry name" value="Trigger_C"/>
    <property type="match status" value="1"/>
</dbReference>
<dbReference type="InterPro" id="IPR008880">
    <property type="entry name" value="Trigger_fac_C"/>
</dbReference>
<dbReference type="InterPro" id="IPR008881">
    <property type="entry name" value="Trigger_fac_ribosome-bd_bac"/>
</dbReference>
<dbReference type="PANTHER" id="PTHR30560:SF3">
    <property type="entry name" value="TRIGGER FACTOR-LIKE PROTEIN TIG, CHLOROPLASTIC"/>
    <property type="match status" value="1"/>
</dbReference>
<dbReference type="GO" id="GO:0043022">
    <property type="term" value="F:ribosome binding"/>
    <property type="evidence" value="ECO:0007669"/>
    <property type="project" value="TreeGrafter"/>
</dbReference>
<dbReference type="InterPro" id="IPR001179">
    <property type="entry name" value="PPIase_FKBP_dom"/>
</dbReference>
<dbReference type="PIRSF" id="PIRSF003095">
    <property type="entry name" value="Trigger_factor"/>
    <property type="match status" value="1"/>
</dbReference>
<dbReference type="EMBL" id="AP010872">
    <property type="protein sequence ID" value="BAH83198.1"/>
    <property type="molecule type" value="Genomic_DNA"/>
</dbReference>
<proteinExistence type="inferred from homology"/>
<evidence type="ECO:0000256" key="2">
    <source>
        <dbReference type="ARBA" id="ARBA00005464"/>
    </source>
</evidence>
<evidence type="ECO:0000256" key="3">
    <source>
        <dbReference type="ARBA" id="ARBA00013194"/>
    </source>
</evidence>
<evidence type="ECO:0000256" key="7">
    <source>
        <dbReference type="ARBA" id="ARBA00023186"/>
    </source>
</evidence>
<evidence type="ECO:0000256" key="10">
    <source>
        <dbReference type="ARBA" id="ARBA00029986"/>
    </source>
</evidence>
<dbReference type="HAMAP" id="MF_00303">
    <property type="entry name" value="Trigger_factor_Tig"/>
    <property type="match status" value="1"/>
</dbReference>
<dbReference type="KEGG" id="icp:ICMP_345"/>
<dbReference type="InterPro" id="IPR036611">
    <property type="entry name" value="Trigger_fac_ribosome-bd_sf"/>
</dbReference>
<dbReference type="InterPro" id="IPR005215">
    <property type="entry name" value="Trig_fac"/>
</dbReference>
<dbReference type="Gene3D" id="3.10.50.40">
    <property type="match status" value="1"/>
</dbReference>
<dbReference type="SUPFAM" id="SSF102735">
    <property type="entry name" value="Trigger factor ribosome-binding domain"/>
    <property type="match status" value="1"/>
</dbReference>
<evidence type="ECO:0000256" key="12">
    <source>
        <dbReference type="PROSITE-ProRule" id="PRU00277"/>
    </source>
</evidence>
<dbReference type="Pfam" id="PF05697">
    <property type="entry name" value="Trigger_N"/>
    <property type="match status" value="1"/>
</dbReference>
<evidence type="ECO:0000313" key="15">
    <source>
        <dbReference type="EMBL" id="BAH83198.1"/>
    </source>
</evidence>
<evidence type="ECO:0000256" key="11">
    <source>
        <dbReference type="HAMAP-Rule" id="MF_00303"/>
    </source>
</evidence>
<dbReference type="PANTHER" id="PTHR30560">
    <property type="entry name" value="TRIGGER FACTOR CHAPERONE AND PEPTIDYL-PROLYL CIS/TRANS ISOMERASE"/>
    <property type="match status" value="1"/>
</dbReference>
<dbReference type="InterPro" id="IPR046357">
    <property type="entry name" value="PPIase_dom_sf"/>
</dbReference>
<evidence type="ECO:0000256" key="8">
    <source>
        <dbReference type="ARBA" id="ARBA00023235"/>
    </source>
</evidence>
<dbReference type="AlphaFoldDB" id="C5WCZ2"/>
<keyword evidence="7 11" id="KW-0143">Chaperone</keyword>
<dbReference type="STRING" id="476281.ICMP_345"/>
<comment type="similarity">
    <text evidence="2 11 13">Belongs to the FKBP-type PPIase family. Tig subfamily.</text>
</comment>
<dbReference type="EC" id="5.2.1.8" evidence="3 11"/>
<keyword evidence="11" id="KW-0963">Cytoplasm</keyword>
<dbReference type="Pfam" id="PF00254">
    <property type="entry name" value="FKBP_C"/>
    <property type="match status" value="1"/>
</dbReference>
<accession>C5WCZ2</accession>
<dbReference type="FunFam" id="3.10.50.40:FF:000001">
    <property type="entry name" value="Trigger factor"/>
    <property type="match status" value="1"/>
</dbReference>
<dbReference type="GO" id="GO:0051301">
    <property type="term" value="P:cell division"/>
    <property type="evidence" value="ECO:0007669"/>
    <property type="project" value="UniProtKB-KW"/>
</dbReference>
<dbReference type="RefSeq" id="WP_052456819.1">
    <property type="nucleotide sequence ID" value="NZ_AP010872.1"/>
</dbReference>
<gene>
    <name evidence="11 15" type="primary">tig</name>
    <name evidence="15" type="ORF">ICMP_345</name>
</gene>
<dbReference type="HOGENOM" id="CLU_033058_2_0_6"/>
<dbReference type="Gene3D" id="3.30.70.1050">
    <property type="entry name" value="Trigger factor ribosome-binding domain"/>
    <property type="match status" value="1"/>
</dbReference>
<evidence type="ECO:0000256" key="9">
    <source>
        <dbReference type="ARBA" id="ARBA00023306"/>
    </source>
</evidence>
<keyword evidence="16" id="KW-1185">Reference proteome</keyword>
<evidence type="ECO:0000256" key="4">
    <source>
        <dbReference type="ARBA" id="ARBA00016902"/>
    </source>
</evidence>
<dbReference type="GO" id="GO:0003755">
    <property type="term" value="F:peptidyl-prolyl cis-trans isomerase activity"/>
    <property type="evidence" value="ECO:0007669"/>
    <property type="project" value="UniProtKB-UniRule"/>
</dbReference>
<dbReference type="GO" id="GO:0005737">
    <property type="term" value="C:cytoplasm"/>
    <property type="evidence" value="ECO:0007669"/>
    <property type="project" value="UniProtKB-SubCell"/>
</dbReference>
<dbReference type="GO" id="GO:0015031">
    <property type="term" value="P:protein transport"/>
    <property type="evidence" value="ECO:0007669"/>
    <property type="project" value="UniProtKB-UniRule"/>
</dbReference>
<comment type="subcellular location">
    <subcellularLocation>
        <location evidence="11">Cytoplasm</location>
    </subcellularLocation>
    <text evidence="11">About half TF is bound to the ribosome near the polypeptide exit tunnel while the other half is free in the cytoplasm.</text>
</comment>
<dbReference type="SUPFAM" id="SSF54534">
    <property type="entry name" value="FKBP-like"/>
    <property type="match status" value="1"/>
</dbReference>
<evidence type="ECO:0000313" key="16">
    <source>
        <dbReference type="Proteomes" id="UP000061704"/>
    </source>
</evidence>
<comment type="domain">
    <text evidence="11">Consists of 3 domains; the N-terminus binds the ribosome, the middle domain has PPIase activity, while the C-terminus has intrinsic chaperone activity on its own.</text>
</comment>
<organism evidence="15 16">
    <name type="scientific">Candidatus Ishikawaella capsulata Mpkobe</name>
    <dbReference type="NCBI Taxonomy" id="476281"/>
    <lineage>
        <taxon>Bacteria</taxon>
        <taxon>Pseudomonadati</taxon>
        <taxon>Pseudomonadota</taxon>
        <taxon>Gammaproteobacteria</taxon>
        <taxon>Enterobacterales</taxon>
        <taxon>Enterobacteriaceae</taxon>
        <taxon>Candidatus Ishikawella</taxon>
    </lineage>
</organism>
<keyword evidence="8 11" id="KW-0413">Isomerase</keyword>
<protein>
    <recommendedName>
        <fullName evidence="4 11">Trigger factor</fullName>
        <shortName evidence="11">TF</shortName>
        <ecNumber evidence="3 11">5.2.1.8</ecNumber>
    </recommendedName>
    <alternativeName>
        <fullName evidence="10 11">PPIase</fullName>
    </alternativeName>
</protein>
<evidence type="ECO:0000256" key="1">
    <source>
        <dbReference type="ARBA" id="ARBA00000971"/>
    </source>
</evidence>
<evidence type="ECO:0000256" key="6">
    <source>
        <dbReference type="ARBA" id="ARBA00023110"/>
    </source>
</evidence>
<dbReference type="GO" id="GO:0044183">
    <property type="term" value="F:protein folding chaperone"/>
    <property type="evidence" value="ECO:0007669"/>
    <property type="project" value="TreeGrafter"/>
</dbReference>
<dbReference type="PROSITE" id="PS50059">
    <property type="entry name" value="FKBP_PPIASE"/>
    <property type="match status" value="1"/>
</dbReference>
<comment type="function">
    <text evidence="11">Involved in protein export. Acts as a chaperone by maintaining the newly synthesized protein in an open conformation. Functions as a peptidyl-prolyl cis-trans isomerase.</text>
</comment>
<keyword evidence="9 11" id="KW-0131">Cell cycle</keyword>
<name>C5WCZ2_9ENTR</name>
<evidence type="ECO:0000256" key="5">
    <source>
        <dbReference type="ARBA" id="ARBA00022618"/>
    </source>
</evidence>
<reference evidence="15 16" key="1">
    <citation type="journal article" date="2011" name="Genome Biol. Evol.">
        <title>Reductive evolution of bacterial genome in insect gut environment.</title>
        <authorList>
            <person name="Nikoh N."/>
            <person name="Hosokawa T."/>
            <person name="Ohshima K."/>
            <person name="Hattori M."/>
            <person name="Fukatsu T."/>
        </authorList>
    </citation>
    <scope>NUCLEOTIDE SEQUENCE [LARGE SCALE GENOMIC DNA]</scope>
    <source>
        <strain evidence="15 16">Mpkobe</strain>
    </source>
</reference>
<dbReference type="NCBIfam" id="TIGR00115">
    <property type="entry name" value="tig"/>
    <property type="match status" value="1"/>
</dbReference>
<dbReference type="GO" id="GO:0043335">
    <property type="term" value="P:protein unfolding"/>
    <property type="evidence" value="ECO:0007669"/>
    <property type="project" value="TreeGrafter"/>
</dbReference>
<evidence type="ECO:0000259" key="14">
    <source>
        <dbReference type="PROSITE" id="PS50059"/>
    </source>
</evidence>
<dbReference type="InterPro" id="IPR027304">
    <property type="entry name" value="Trigger_fact/SurA_dom_sf"/>
</dbReference>
<dbReference type="OrthoDB" id="9767721at2"/>
<dbReference type="Gene3D" id="1.10.3120.10">
    <property type="entry name" value="Trigger factor, C-terminal domain"/>
    <property type="match status" value="1"/>
</dbReference>
<keyword evidence="6 11" id="KW-0697">Rotamase</keyword>
<sequence length="440" mass="51233">MQDLGETVQNLSHRRKITISSEKIENAFNKKLIDISKKIHIDGFRVGKVPMNIVIQRYGSSVRRDIINNMMQYHFLQSIHKENINLVGNPIYIPDHYEAGSNLTYSVEFEVSPTIELNNLHAIEIENPVVKITEEDVDSMLNIMRQHKAIWKESHAGANIDDKLTIDFKGWIDEKEFKGNQASNFVLVIGQNKLIQDFEKSLIGHKKNDIFDVSIQFPPNYSVDYLKGKLVTFKVFVKKVETCELPEITSKFISSLGVKDGSIATLREKITENIKIEIQNKNYNYIKLQILNALLKNNQKCKVPPVLLKQEIKNLREQANKEFNENKMNISEKMLSNQAKVRIIINLLLCEIIRYYKIKVDEKQLHDQINKEACLYEKPAKLIEFYAKNQDLMDNMRNYLLEKQAINTILNEAHVTEKSMNFKEFMQNVDNYKFDMSLID</sequence>
<dbReference type="Proteomes" id="UP000061704">
    <property type="component" value="Chromosome"/>
</dbReference>
<dbReference type="InterPro" id="IPR037041">
    <property type="entry name" value="Trigger_fac_C_sf"/>
</dbReference>
<evidence type="ECO:0000256" key="13">
    <source>
        <dbReference type="RuleBase" id="RU003914"/>
    </source>
</evidence>
<keyword evidence="5 11" id="KW-0132">Cell division</keyword>
<feature type="domain" description="PPIase FKBP-type" evidence="14">
    <location>
        <begin position="161"/>
        <end position="246"/>
    </location>
</feature>
<comment type="catalytic activity">
    <reaction evidence="1 11 12">
        <text>[protein]-peptidylproline (omega=180) = [protein]-peptidylproline (omega=0)</text>
        <dbReference type="Rhea" id="RHEA:16237"/>
        <dbReference type="Rhea" id="RHEA-COMP:10747"/>
        <dbReference type="Rhea" id="RHEA-COMP:10748"/>
        <dbReference type="ChEBI" id="CHEBI:83833"/>
        <dbReference type="ChEBI" id="CHEBI:83834"/>
        <dbReference type="EC" id="5.2.1.8"/>
    </reaction>
</comment>